<evidence type="ECO:0000313" key="2">
    <source>
        <dbReference type="EMBL" id="AFZ08606.1"/>
    </source>
</evidence>
<dbReference type="InterPro" id="IPR013424">
    <property type="entry name" value="Ice-binding_C"/>
</dbReference>
<keyword evidence="3" id="KW-1185">Reference proteome</keyword>
<organism evidence="2 3">
    <name type="scientific">Phormidium nigroviride PCC 7112</name>
    <dbReference type="NCBI Taxonomy" id="179408"/>
    <lineage>
        <taxon>Bacteria</taxon>
        <taxon>Bacillati</taxon>
        <taxon>Cyanobacteriota</taxon>
        <taxon>Cyanophyceae</taxon>
        <taxon>Oscillatoriophycideae</taxon>
        <taxon>Oscillatoriales</taxon>
        <taxon>Oscillatoriaceae</taxon>
        <taxon>Phormidium</taxon>
    </lineage>
</organism>
<dbReference type="KEGG" id="oni:Osc7112_4294"/>
<keyword evidence="1" id="KW-0732">Signal</keyword>
<sequence precursor="true">MKFNHSSGAIAFLLATPLVTSLSVGIAPSSAATIAGSAAEVAIDNFSHTPTYTGTSTNTNTQTIANSGAVISQANAEAFFISNCHELLAANLSQSEVIGSGNNYSGLAQSQAAVIGDFFIDAEETFSFTFQTFLALLTSVDNPQSERARANSSISFWVINTVTNILLDSFQFAIGLDSSSGFSANAFVSNSFKPTQINFNFMAEESAAASLLYTSGVYSRTFNSATNLRLVEVKNNIANTEAEAEAVPEPSTVLGTAIFLGLFVRQRKHKKIMSGVKSKV</sequence>
<accession>K9VKZ6</accession>
<dbReference type="HOGENOM" id="CLU_077661_0_0_3"/>
<evidence type="ECO:0000313" key="3">
    <source>
        <dbReference type="Proteomes" id="UP000010478"/>
    </source>
</evidence>
<dbReference type="AlphaFoldDB" id="K9VKZ6"/>
<evidence type="ECO:0000256" key="1">
    <source>
        <dbReference type="SAM" id="SignalP"/>
    </source>
</evidence>
<dbReference type="OrthoDB" id="454223at2"/>
<dbReference type="EMBL" id="CP003614">
    <property type="protein sequence ID" value="AFZ08606.1"/>
    <property type="molecule type" value="Genomic_DNA"/>
</dbReference>
<feature type="chain" id="PRO_5003936938" evidence="1">
    <location>
        <begin position="27"/>
        <end position="280"/>
    </location>
</feature>
<proteinExistence type="predicted"/>
<reference evidence="2 3" key="1">
    <citation type="submission" date="2012-05" db="EMBL/GenBank/DDBJ databases">
        <title>Finished chromosome of genome of Oscillatoria sp. PCC 7112.</title>
        <authorList>
            <consortium name="US DOE Joint Genome Institute"/>
            <person name="Gugger M."/>
            <person name="Coursin T."/>
            <person name="Rippka R."/>
            <person name="Tandeau De Marsac N."/>
            <person name="Huntemann M."/>
            <person name="Wei C.-L."/>
            <person name="Han J."/>
            <person name="Detter J.C."/>
            <person name="Han C."/>
            <person name="Tapia R."/>
            <person name="Davenport K."/>
            <person name="Daligault H."/>
            <person name="Erkkila T."/>
            <person name="Gu W."/>
            <person name="Munk A.C.C."/>
            <person name="Teshima H."/>
            <person name="Xu Y."/>
            <person name="Chain P."/>
            <person name="Chen A."/>
            <person name="Krypides N."/>
            <person name="Mavromatis K."/>
            <person name="Markowitz V."/>
            <person name="Szeto E."/>
            <person name="Ivanova N."/>
            <person name="Mikhailova N."/>
            <person name="Ovchinnikova G."/>
            <person name="Pagani I."/>
            <person name="Pati A."/>
            <person name="Goodwin L."/>
            <person name="Peters L."/>
            <person name="Pitluck S."/>
            <person name="Woyke T."/>
            <person name="Kerfeld C."/>
        </authorList>
    </citation>
    <scope>NUCLEOTIDE SEQUENCE [LARGE SCALE GENOMIC DNA]</scope>
    <source>
        <strain evidence="2 3">PCC 7112</strain>
    </source>
</reference>
<dbReference type="RefSeq" id="WP_015177850.1">
    <property type="nucleotide sequence ID" value="NC_019729.1"/>
</dbReference>
<feature type="signal peptide" evidence="1">
    <location>
        <begin position="1"/>
        <end position="26"/>
    </location>
</feature>
<dbReference type="NCBIfam" id="TIGR02595">
    <property type="entry name" value="PEP_CTERM"/>
    <property type="match status" value="1"/>
</dbReference>
<gene>
    <name evidence="2" type="ORF">Osc7112_4294</name>
</gene>
<protein>
    <submittedName>
        <fullName evidence="2">PEP motif putative anchor domain protein</fullName>
    </submittedName>
</protein>
<name>K9VKZ6_9CYAN</name>
<dbReference type="Proteomes" id="UP000010478">
    <property type="component" value="Chromosome"/>
</dbReference>
<dbReference type="eggNOG" id="ENOG5032RTQ">
    <property type="taxonomic scope" value="Bacteria"/>
</dbReference>